<evidence type="ECO:0000256" key="4">
    <source>
        <dbReference type="ARBA" id="ARBA00022741"/>
    </source>
</evidence>
<dbReference type="GO" id="GO:0005737">
    <property type="term" value="C:cytoplasm"/>
    <property type="evidence" value="ECO:0007669"/>
    <property type="project" value="UniProtKB-SubCell"/>
</dbReference>
<evidence type="ECO:0000256" key="3">
    <source>
        <dbReference type="ARBA" id="ARBA00022679"/>
    </source>
</evidence>
<dbReference type="PANTHER" id="PTHR10695:SF46">
    <property type="entry name" value="BIFUNCTIONAL COENZYME A SYNTHASE-RELATED"/>
    <property type="match status" value="1"/>
</dbReference>
<dbReference type="InterPro" id="IPR027417">
    <property type="entry name" value="P-loop_NTPase"/>
</dbReference>
<proteinExistence type="inferred from homology"/>
<keyword evidence="5 8" id="KW-0418">Kinase</keyword>
<evidence type="ECO:0000256" key="8">
    <source>
        <dbReference type="HAMAP-Rule" id="MF_00376"/>
    </source>
</evidence>
<keyword evidence="6 8" id="KW-0067">ATP-binding</keyword>
<dbReference type="EMBL" id="BBJM01000001">
    <property type="protein sequence ID" value="GAK47000.1"/>
    <property type="molecule type" value="Genomic_DNA"/>
</dbReference>
<dbReference type="AlphaFoldDB" id="A0A081BG32"/>
<dbReference type="GO" id="GO:0005524">
    <property type="term" value="F:ATP binding"/>
    <property type="evidence" value="ECO:0007669"/>
    <property type="project" value="UniProtKB-UniRule"/>
</dbReference>
<evidence type="ECO:0000256" key="5">
    <source>
        <dbReference type="ARBA" id="ARBA00022777"/>
    </source>
</evidence>
<dbReference type="PROSITE" id="PS51219">
    <property type="entry name" value="DPCK"/>
    <property type="match status" value="1"/>
</dbReference>
<keyword evidence="4 8" id="KW-0547">Nucleotide-binding</keyword>
<dbReference type="FunFam" id="3.40.50.300:FF:000991">
    <property type="entry name" value="Dephospho-CoA kinase"/>
    <property type="match status" value="1"/>
</dbReference>
<dbReference type="STRING" id="1291743.LOSG293_010990"/>
<dbReference type="RefSeq" id="WP_034525705.1">
    <property type="nucleotide sequence ID" value="NZ_BBJM01000001.1"/>
</dbReference>
<sequence length="202" mass="21817">MEVIGLTGGIATGKSTVSRIFKEQGISIIDADVIARELVVPGSVALQQIAEHFGSEYVTDEGQLNRKALGRLVFGDAQKLTELNGIMSPLLRQAIKAQIEQSAAQATQFVVLDAATLFEAHFEDLADDIMVVNIPEAVQLNRLMARDGSSEQEASNRITSQLPLAEKVARATVVIDNSGTVAETKAQVLKWLESKGFQVIKK</sequence>
<comment type="catalytic activity">
    <reaction evidence="8">
        <text>3'-dephospho-CoA + ATP = ADP + CoA + H(+)</text>
        <dbReference type="Rhea" id="RHEA:18245"/>
        <dbReference type="ChEBI" id="CHEBI:15378"/>
        <dbReference type="ChEBI" id="CHEBI:30616"/>
        <dbReference type="ChEBI" id="CHEBI:57287"/>
        <dbReference type="ChEBI" id="CHEBI:57328"/>
        <dbReference type="ChEBI" id="CHEBI:456216"/>
        <dbReference type="EC" id="2.7.1.24"/>
    </reaction>
</comment>
<comment type="pathway">
    <text evidence="8">Cofactor biosynthesis; coenzyme A biosynthesis; CoA from (R)-pantothenate: step 5/5.</text>
</comment>
<evidence type="ECO:0000256" key="6">
    <source>
        <dbReference type="ARBA" id="ARBA00022840"/>
    </source>
</evidence>
<dbReference type="UniPathway" id="UPA00241">
    <property type="reaction ID" value="UER00356"/>
</dbReference>
<keyword evidence="11" id="KW-1185">Reference proteome</keyword>
<keyword evidence="2 8" id="KW-0963">Cytoplasm</keyword>
<dbReference type="EC" id="2.7.1.24" evidence="8 9"/>
<comment type="subcellular location">
    <subcellularLocation>
        <location evidence="8">Cytoplasm</location>
    </subcellularLocation>
</comment>
<dbReference type="OrthoDB" id="9812943at2"/>
<dbReference type="SUPFAM" id="SSF52540">
    <property type="entry name" value="P-loop containing nucleoside triphosphate hydrolases"/>
    <property type="match status" value="1"/>
</dbReference>
<accession>A0A081BG32</accession>
<reference evidence="10" key="1">
    <citation type="journal article" date="2014" name="Genome Announc.">
        <title>Draft Genome Sequence of Lactobacillus oryzae Strain SG293T.</title>
        <authorList>
            <person name="Tanizawa Y."/>
            <person name="Fujisawa T."/>
            <person name="Mochizuki T."/>
            <person name="Kaminuma E."/>
            <person name="Nakamura Y."/>
            <person name="Tohno M."/>
        </authorList>
    </citation>
    <scope>NUCLEOTIDE SEQUENCE [LARGE SCALE GENOMIC DNA]</scope>
    <source>
        <strain evidence="10">SG293</strain>
    </source>
</reference>
<evidence type="ECO:0000256" key="1">
    <source>
        <dbReference type="ARBA" id="ARBA00009018"/>
    </source>
</evidence>
<dbReference type="InterPro" id="IPR001977">
    <property type="entry name" value="Depp_CoAkinase"/>
</dbReference>
<feature type="binding site" evidence="8">
    <location>
        <begin position="11"/>
        <end position="16"/>
    </location>
    <ligand>
        <name>ATP</name>
        <dbReference type="ChEBI" id="CHEBI:30616"/>
    </ligand>
</feature>
<dbReference type="PANTHER" id="PTHR10695">
    <property type="entry name" value="DEPHOSPHO-COA KINASE-RELATED"/>
    <property type="match status" value="1"/>
</dbReference>
<evidence type="ECO:0000256" key="9">
    <source>
        <dbReference type="NCBIfam" id="TIGR00152"/>
    </source>
</evidence>
<dbReference type="eggNOG" id="COG0237">
    <property type="taxonomic scope" value="Bacteria"/>
</dbReference>
<dbReference type="CDD" id="cd02022">
    <property type="entry name" value="DPCK"/>
    <property type="match status" value="1"/>
</dbReference>
<organism evidence="10 11">
    <name type="scientific">Secundilactobacillus oryzae JCM 18671</name>
    <dbReference type="NCBI Taxonomy" id="1291743"/>
    <lineage>
        <taxon>Bacteria</taxon>
        <taxon>Bacillati</taxon>
        <taxon>Bacillota</taxon>
        <taxon>Bacilli</taxon>
        <taxon>Lactobacillales</taxon>
        <taxon>Lactobacillaceae</taxon>
        <taxon>Secundilactobacillus</taxon>
    </lineage>
</organism>
<name>A0A081BG32_9LACO</name>
<dbReference type="Gene3D" id="3.40.50.300">
    <property type="entry name" value="P-loop containing nucleotide triphosphate hydrolases"/>
    <property type="match status" value="1"/>
</dbReference>
<protein>
    <recommendedName>
        <fullName evidence="8 9">Dephospho-CoA kinase</fullName>
        <ecNumber evidence="8 9">2.7.1.24</ecNumber>
    </recommendedName>
    <alternativeName>
        <fullName evidence="8">Dephosphocoenzyme A kinase</fullName>
    </alternativeName>
</protein>
<evidence type="ECO:0000256" key="2">
    <source>
        <dbReference type="ARBA" id="ARBA00022490"/>
    </source>
</evidence>
<evidence type="ECO:0000313" key="10">
    <source>
        <dbReference type="EMBL" id="GAK47000.1"/>
    </source>
</evidence>
<dbReference type="GO" id="GO:0004140">
    <property type="term" value="F:dephospho-CoA kinase activity"/>
    <property type="evidence" value="ECO:0007669"/>
    <property type="project" value="UniProtKB-UniRule"/>
</dbReference>
<dbReference type="Pfam" id="PF01121">
    <property type="entry name" value="CoaE"/>
    <property type="match status" value="1"/>
</dbReference>
<comment type="function">
    <text evidence="8">Catalyzes the phosphorylation of the 3'-hydroxyl group of dephosphocoenzyme A to form coenzyme A.</text>
</comment>
<comment type="caution">
    <text evidence="10">The sequence shown here is derived from an EMBL/GenBank/DDBJ whole genome shotgun (WGS) entry which is preliminary data.</text>
</comment>
<dbReference type="HAMAP" id="MF_00376">
    <property type="entry name" value="Dephospho_CoA_kinase"/>
    <property type="match status" value="1"/>
</dbReference>
<dbReference type="GO" id="GO:0015937">
    <property type="term" value="P:coenzyme A biosynthetic process"/>
    <property type="evidence" value="ECO:0007669"/>
    <property type="project" value="UniProtKB-UniRule"/>
</dbReference>
<keyword evidence="7 8" id="KW-0173">Coenzyme A biosynthesis</keyword>
<keyword evidence="3 8" id="KW-0808">Transferase</keyword>
<dbReference type="Proteomes" id="UP000028700">
    <property type="component" value="Unassembled WGS sequence"/>
</dbReference>
<evidence type="ECO:0000313" key="11">
    <source>
        <dbReference type="Proteomes" id="UP000028700"/>
    </source>
</evidence>
<gene>
    <name evidence="8 10" type="primary">coaE</name>
    <name evidence="10" type="ORF">LOSG293_010990</name>
</gene>
<dbReference type="NCBIfam" id="TIGR00152">
    <property type="entry name" value="dephospho-CoA kinase"/>
    <property type="match status" value="1"/>
</dbReference>
<evidence type="ECO:0000256" key="7">
    <source>
        <dbReference type="ARBA" id="ARBA00022993"/>
    </source>
</evidence>
<comment type="similarity">
    <text evidence="1 8">Belongs to the CoaE family.</text>
</comment>